<evidence type="ECO:0000256" key="5">
    <source>
        <dbReference type="ARBA" id="ARBA00023002"/>
    </source>
</evidence>
<keyword evidence="2 7" id="KW-0349">Heme</keyword>
<dbReference type="STRING" id="1121416.SAMN02745220_05357"/>
<dbReference type="RefSeq" id="WP_073617370.1">
    <property type="nucleotide sequence ID" value="NZ_FRFE01000090.1"/>
</dbReference>
<dbReference type="Pfam" id="PF03150">
    <property type="entry name" value="CCP_MauG"/>
    <property type="match status" value="1"/>
</dbReference>
<dbReference type="GO" id="GO:0004130">
    <property type="term" value="F:cytochrome-c peroxidase activity"/>
    <property type="evidence" value="ECO:0007669"/>
    <property type="project" value="TreeGrafter"/>
</dbReference>
<dbReference type="PANTHER" id="PTHR30600">
    <property type="entry name" value="CYTOCHROME C PEROXIDASE-RELATED"/>
    <property type="match status" value="1"/>
</dbReference>
<dbReference type="SUPFAM" id="SSF46626">
    <property type="entry name" value="Cytochrome c"/>
    <property type="match status" value="2"/>
</dbReference>
<dbReference type="Gene3D" id="1.10.760.10">
    <property type="entry name" value="Cytochrome c-like domain"/>
    <property type="match status" value="2"/>
</dbReference>
<dbReference type="GO" id="GO:0009055">
    <property type="term" value="F:electron transfer activity"/>
    <property type="evidence" value="ECO:0007669"/>
    <property type="project" value="InterPro"/>
</dbReference>
<proteinExistence type="predicted"/>
<dbReference type="EMBL" id="FRFE01000090">
    <property type="protein sequence ID" value="SHO53908.1"/>
    <property type="molecule type" value="Genomic_DNA"/>
</dbReference>
<evidence type="ECO:0000259" key="8">
    <source>
        <dbReference type="PROSITE" id="PS51007"/>
    </source>
</evidence>
<evidence type="ECO:0000313" key="9">
    <source>
        <dbReference type="EMBL" id="SHO53908.1"/>
    </source>
</evidence>
<sequence length="361" mass="39328">MNRKVFCAMIAGCILGVSQMPLEAAQQLSPKERLGKLMYEDVNFSFNQSQSCQTCHHPDAGFADPVNVNDPYNNFVSKGADGSSLGGRNAPTSAYTGFSPTLHYNAAKNEYVGGMFWDGRATGETLGDPLAEQAQGPPLNPVEMNMPNIVAVVEEIRNASYADLFEKVYGKDSLVDDPLSQLDEATVFNQFGDAIAAYERSAEVQKFSSKYDTATLSVKERRGFSLYKEHCSVCHTKQHKISGTNATVDTFTSYRYANIGTPVNPHVPLDEPDLGLGYTIDDPAQDGKFKIPTLRNVAITAPYSHNGYFPTLQSIVEFKNSGLDGVVPEVADNISPLIGNMGMTADEMDDLIAFLMALTDQ</sequence>
<dbReference type="Proteomes" id="UP000184603">
    <property type="component" value="Unassembled WGS sequence"/>
</dbReference>
<dbReference type="InterPro" id="IPR051395">
    <property type="entry name" value="Cytochrome_c_Peroxidase/MauG"/>
</dbReference>
<dbReference type="GO" id="GO:0030313">
    <property type="term" value="C:cell envelope"/>
    <property type="evidence" value="ECO:0007669"/>
    <property type="project" value="UniProtKB-SubCell"/>
</dbReference>
<organism evidence="9 10">
    <name type="scientific">Desulfopila aestuarii DSM 18488</name>
    <dbReference type="NCBI Taxonomy" id="1121416"/>
    <lineage>
        <taxon>Bacteria</taxon>
        <taxon>Pseudomonadati</taxon>
        <taxon>Thermodesulfobacteriota</taxon>
        <taxon>Desulfobulbia</taxon>
        <taxon>Desulfobulbales</taxon>
        <taxon>Desulfocapsaceae</taxon>
        <taxon>Desulfopila</taxon>
    </lineage>
</organism>
<dbReference type="InterPro" id="IPR004852">
    <property type="entry name" value="Di-haem_cyt_c_peroxidsae"/>
</dbReference>
<dbReference type="InterPro" id="IPR036909">
    <property type="entry name" value="Cyt_c-like_dom_sf"/>
</dbReference>
<dbReference type="GO" id="GO:0020037">
    <property type="term" value="F:heme binding"/>
    <property type="evidence" value="ECO:0007669"/>
    <property type="project" value="InterPro"/>
</dbReference>
<evidence type="ECO:0000256" key="3">
    <source>
        <dbReference type="ARBA" id="ARBA00022723"/>
    </source>
</evidence>
<dbReference type="PANTHER" id="PTHR30600:SF10">
    <property type="entry name" value="BLL6722 PROTEIN"/>
    <property type="match status" value="1"/>
</dbReference>
<keyword evidence="9" id="KW-0575">Peroxidase</keyword>
<keyword evidence="3 7" id="KW-0479">Metal-binding</keyword>
<dbReference type="GO" id="GO:0046872">
    <property type="term" value="F:metal ion binding"/>
    <property type="evidence" value="ECO:0007669"/>
    <property type="project" value="UniProtKB-KW"/>
</dbReference>
<evidence type="ECO:0000313" key="10">
    <source>
        <dbReference type="Proteomes" id="UP000184603"/>
    </source>
</evidence>
<comment type="subcellular location">
    <subcellularLocation>
        <location evidence="1">Cell envelope</location>
    </subcellularLocation>
</comment>
<accession>A0A1M7YMY4</accession>
<name>A0A1M7YMY4_9BACT</name>
<reference evidence="9 10" key="1">
    <citation type="submission" date="2016-12" db="EMBL/GenBank/DDBJ databases">
        <authorList>
            <person name="Song W.-J."/>
            <person name="Kurnit D.M."/>
        </authorList>
    </citation>
    <scope>NUCLEOTIDE SEQUENCE [LARGE SCALE GENOMIC DNA]</scope>
    <source>
        <strain evidence="9 10">DSM 18488</strain>
    </source>
</reference>
<protein>
    <submittedName>
        <fullName evidence="9">Cytochrome c peroxidase</fullName>
    </submittedName>
</protein>
<keyword evidence="10" id="KW-1185">Reference proteome</keyword>
<evidence type="ECO:0000256" key="7">
    <source>
        <dbReference type="PROSITE-ProRule" id="PRU00433"/>
    </source>
</evidence>
<dbReference type="PROSITE" id="PS51007">
    <property type="entry name" value="CYTC"/>
    <property type="match status" value="1"/>
</dbReference>
<keyword evidence="5" id="KW-0560">Oxidoreductase</keyword>
<feature type="domain" description="Cytochrome c" evidence="8">
    <location>
        <begin position="218"/>
        <end position="359"/>
    </location>
</feature>
<keyword evidence="6 7" id="KW-0408">Iron</keyword>
<keyword evidence="4" id="KW-0732">Signal</keyword>
<evidence type="ECO:0000256" key="4">
    <source>
        <dbReference type="ARBA" id="ARBA00022729"/>
    </source>
</evidence>
<evidence type="ECO:0000256" key="1">
    <source>
        <dbReference type="ARBA" id="ARBA00004196"/>
    </source>
</evidence>
<evidence type="ECO:0000256" key="6">
    <source>
        <dbReference type="ARBA" id="ARBA00023004"/>
    </source>
</evidence>
<evidence type="ECO:0000256" key="2">
    <source>
        <dbReference type="ARBA" id="ARBA00022617"/>
    </source>
</evidence>
<dbReference type="InterPro" id="IPR009056">
    <property type="entry name" value="Cyt_c-like_dom"/>
</dbReference>
<dbReference type="AlphaFoldDB" id="A0A1M7YMY4"/>
<gene>
    <name evidence="9" type="ORF">SAMN02745220_05357</name>
</gene>